<name>A0ABY6MT81_9BURK</name>
<evidence type="ECO:0000259" key="4">
    <source>
        <dbReference type="Pfam" id="PF25876"/>
    </source>
</evidence>
<dbReference type="InterPro" id="IPR058625">
    <property type="entry name" value="MdtA-like_BSH"/>
</dbReference>
<dbReference type="Pfam" id="PF25989">
    <property type="entry name" value="YknX_C"/>
    <property type="match status" value="1"/>
</dbReference>
<sequence length="365" mass="38474">MPVTVQSARLESVPVTIEAVGQAEGSKEVELRARVSGLLERKLYEEGQRVKAGAPMFQIERAPFEIALQQARANLAQRVAQMEQARREAQRLKPLAEQQAISQREYDEAVSNARLSEAAVAAAQAAVREAELNLSYTSVVAPISGITGRSQKSQGALVTAGSDSLLTTLTQTDPIWVRFSFSEAELARLRQSRKAEVRLLGPDGKPFLTQGRLNFAGSTVDPRVGTVQLRAEFANPELAVLPGQFVRAQVVAGQVQGYKVPQSAVMQTEQGRMVWVAREGKATPVPVETGAWVGSDWVVHKGLNEGDQVIVDNLMKLRPGAPVAPQPAGAASPGGPQGTAASVPAAGAPGASAPQGAGAAPAASR</sequence>
<feature type="domain" description="YknX-like C-terminal permuted SH3-like" evidence="7">
    <location>
        <begin position="258"/>
        <end position="323"/>
    </location>
</feature>
<organism evidence="8 9">
    <name type="scientific">Caldimonas aquatica</name>
    <dbReference type="NCBI Taxonomy" id="376175"/>
    <lineage>
        <taxon>Bacteria</taxon>
        <taxon>Pseudomonadati</taxon>
        <taxon>Pseudomonadota</taxon>
        <taxon>Betaproteobacteria</taxon>
        <taxon>Burkholderiales</taxon>
        <taxon>Sphaerotilaceae</taxon>
        <taxon>Caldimonas</taxon>
    </lineage>
</organism>
<evidence type="ECO:0000256" key="3">
    <source>
        <dbReference type="SAM" id="MobiDB-lite"/>
    </source>
</evidence>
<dbReference type="Pfam" id="PF25917">
    <property type="entry name" value="BSH_RND"/>
    <property type="match status" value="1"/>
</dbReference>
<dbReference type="InterPro" id="IPR006143">
    <property type="entry name" value="RND_pump_MFP"/>
</dbReference>
<evidence type="ECO:0000313" key="8">
    <source>
        <dbReference type="EMBL" id="UZD55207.1"/>
    </source>
</evidence>
<dbReference type="RefSeq" id="WP_264892965.1">
    <property type="nucleotide sequence ID" value="NZ_CP110257.1"/>
</dbReference>
<dbReference type="Gene3D" id="2.40.420.20">
    <property type="match status" value="1"/>
</dbReference>
<dbReference type="InterPro" id="IPR058624">
    <property type="entry name" value="MdtA-like_HH"/>
</dbReference>
<gene>
    <name evidence="8" type="ORF">OMP39_00995</name>
</gene>
<evidence type="ECO:0000259" key="6">
    <source>
        <dbReference type="Pfam" id="PF25944"/>
    </source>
</evidence>
<dbReference type="Gene3D" id="2.40.30.170">
    <property type="match status" value="1"/>
</dbReference>
<feature type="domain" description="Multidrug resistance protein MdtA-like barrel-sandwich hybrid" evidence="5">
    <location>
        <begin position="28"/>
        <end position="166"/>
    </location>
</feature>
<dbReference type="Gene3D" id="1.10.287.470">
    <property type="entry name" value="Helix hairpin bin"/>
    <property type="match status" value="1"/>
</dbReference>
<dbReference type="EMBL" id="CP110257">
    <property type="protein sequence ID" value="UZD55207.1"/>
    <property type="molecule type" value="Genomic_DNA"/>
</dbReference>
<dbReference type="Pfam" id="PF25876">
    <property type="entry name" value="HH_MFP_RND"/>
    <property type="match status" value="1"/>
</dbReference>
<evidence type="ECO:0000256" key="2">
    <source>
        <dbReference type="SAM" id="Coils"/>
    </source>
</evidence>
<dbReference type="InterPro" id="IPR058626">
    <property type="entry name" value="MdtA-like_b-barrel"/>
</dbReference>
<keyword evidence="2" id="KW-0175">Coiled coil</keyword>
<dbReference type="Proteomes" id="UP001163266">
    <property type="component" value="Chromosome"/>
</dbReference>
<evidence type="ECO:0000259" key="5">
    <source>
        <dbReference type="Pfam" id="PF25917"/>
    </source>
</evidence>
<dbReference type="NCBIfam" id="TIGR01730">
    <property type="entry name" value="RND_mfp"/>
    <property type="match status" value="1"/>
</dbReference>
<reference evidence="8" key="1">
    <citation type="submission" date="2022-10" db="EMBL/GenBank/DDBJ databases">
        <title>Complete genome sequence of Schlegelella aquatica LMG 23380.</title>
        <authorList>
            <person name="Musilova J."/>
            <person name="Kourilova X."/>
            <person name="Bezdicek M."/>
            <person name="Hermankova K."/>
            <person name="Obruca S."/>
            <person name="Sedlar K."/>
        </authorList>
    </citation>
    <scope>NUCLEOTIDE SEQUENCE</scope>
    <source>
        <strain evidence="8">LMG 23380</strain>
    </source>
</reference>
<evidence type="ECO:0000256" key="1">
    <source>
        <dbReference type="ARBA" id="ARBA00009477"/>
    </source>
</evidence>
<dbReference type="SUPFAM" id="SSF111369">
    <property type="entry name" value="HlyD-like secretion proteins"/>
    <property type="match status" value="1"/>
</dbReference>
<dbReference type="Pfam" id="PF25944">
    <property type="entry name" value="Beta-barrel_RND"/>
    <property type="match status" value="1"/>
</dbReference>
<keyword evidence="9" id="KW-1185">Reference proteome</keyword>
<comment type="similarity">
    <text evidence="1">Belongs to the membrane fusion protein (MFP) (TC 8.A.1) family.</text>
</comment>
<proteinExistence type="inferred from homology"/>
<feature type="region of interest" description="Disordered" evidence="3">
    <location>
        <begin position="322"/>
        <end position="365"/>
    </location>
</feature>
<accession>A0ABY6MT81</accession>
<dbReference type="Gene3D" id="2.40.50.100">
    <property type="match status" value="1"/>
</dbReference>
<dbReference type="InterPro" id="IPR058637">
    <property type="entry name" value="YknX-like_C"/>
</dbReference>
<dbReference type="PANTHER" id="PTHR30158:SF3">
    <property type="entry name" value="MULTIDRUG EFFLUX PUMP SUBUNIT ACRA-RELATED"/>
    <property type="match status" value="1"/>
</dbReference>
<feature type="domain" description="Multidrug resistance protein MdtA-like alpha-helical hairpin" evidence="4">
    <location>
        <begin position="68"/>
        <end position="137"/>
    </location>
</feature>
<evidence type="ECO:0000259" key="7">
    <source>
        <dbReference type="Pfam" id="PF25989"/>
    </source>
</evidence>
<evidence type="ECO:0000313" key="9">
    <source>
        <dbReference type="Proteomes" id="UP001163266"/>
    </source>
</evidence>
<feature type="coiled-coil region" evidence="2">
    <location>
        <begin position="68"/>
        <end position="99"/>
    </location>
</feature>
<protein>
    <submittedName>
        <fullName evidence="8">Efflux RND transporter periplasmic adaptor subunit</fullName>
    </submittedName>
</protein>
<dbReference type="PANTHER" id="PTHR30158">
    <property type="entry name" value="ACRA/E-RELATED COMPONENT OF DRUG EFFLUX TRANSPORTER"/>
    <property type="match status" value="1"/>
</dbReference>
<feature type="domain" description="Multidrug resistance protein MdtA-like beta-barrel" evidence="6">
    <location>
        <begin position="174"/>
        <end position="252"/>
    </location>
</feature>